<dbReference type="Pfam" id="PF01230">
    <property type="entry name" value="HIT"/>
    <property type="match status" value="1"/>
</dbReference>
<proteinExistence type="predicted"/>
<dbReference type="STRING" id="319236.BST91_12525"/>
<dbReference type="PROSITE" id="PS51084">
    <property type="entry name" value="HIT_2"/>
    <property type="match status" value="1"/>
</dbReference>
<evidence type="ECO:0000313" key="2">
    <source>
        <dbReference type="Proteomes" id="UP000029221"/>
    </source>
</evidence>
<dbReference type="GO" id="GO:0009117">
    <property type="term" value="P:nucleotide metabolic process"/>
    <property type="evidence" value="ECO:0007669"/>
    <property type="project" value="TreeGrafter"/>
</dbReference>
<accession>A0A090PXR2</accession>
<dbReference type="GO" id="GO:0003824">
    <property type="term" value="F:catalytic activity"/>
    <property type="evidence" value="ECO:0007669"/>
    <property type="project" value="InterPro"/>
</dbReference>
<dbReference type="PANTHER" id="PTHR46648">
    <property type="entry name" value="HIT FAMILY PROTEIN 1"/>
    <property type="match status" value="1"/>
</dbReference>
<protein>
    <submittedName>
        <fullName evidence="1">HIT family protein</fullName>
    </submittedName>
</protein>
<dbReference type="PANTHER" id="PTHR46648:SF1">
    <property type="entry name" value="ADENOSINE 5'-MONOPHOSPHORAMIDASE HNT1"/>
    <property type="match status" value="1"/>
</dbReference>
<keyword evidence="2" id="KW-1185">Reference proteome</keyword>
<dbReference type="eggNOG" id="COG0537">
    <property type="taxonomic scope" value="Bacteria"/>
</dbReference>
<dbReference type="InterPro" id="IPR001310">
    <property type="entry name" value="Histidine_triad_HIT"/>
</dbReference>
<dbReference type="PRINTS" id="PR00332">
    <property type="entry name" value="HISTRIAD"/>
</dbReference>
<evidence type="ECO:0000313" key="1">
    <source>
        <dbReference type="EMBL" id="GAK95639.1"/>
    </source>
</evidence>
<accession>A0A2S7TCZ7</accession>
<dbReference type="RefSeq" id="WP_042276267.1">
    <property type="nucleotide sequence ID" value="NZ_BBML01000001.1"/>
</dbReference>
<reference evidence="1" key="1">
    <citation type="journal article" date="2014" name="Genome Announc.">
        <title>Draft Genome Sequences of Marine Flavobacterium Nonlabens Strains NR17, NR24, NR27, NR32, NR33, and Ara13.</title>
        <authorList>
            <person name="Nakanishi M."/>
            <person name="Meirelles P."/>
            <person name="Suzuki R."/>
            <person name="Takatani N."/>
            <person name="Mino S."/>
            <person name="Suda W."/>
            <person name="Oshima K."/>
            <person name="Hattori M."/>
            <person name="Ohkuma M."/>
            <person name="Hosokawa M."/>
            <person name="Miyashita K."/>
            <person name="Thompson F.L."/>
            <person name="Niwa A."/>
            <person name="Sawabe T."/>
            <person name="Sawabe T."/>
        </authorList>
    </citation>
    <scope>NUCLEOTIDE SEQUENCE [LARGE SCALE GENOMIC DNA]</scope>
    <source>
        <strain evidence="1">JCM 19294</strain>
    </source>
</reference>
<dbReference type="OrthoDB" id="9784774at2"/>
<organism evidence="1 2">
    <name type="scientific">Nonlabens tegetincola</name>
    <dbReference type="NCBI Taxonomy" id="323273"/>
    <lineage>
        <taxon>Bacteria</taxon>
        <taxon>Pseudomonadati</taxon>
        <taxon>Bacteroidota</taxon>
        <taxon>Flavobacteriia</taxon>
        <taxon>Flavobacteriales</taxon>
        <taxon>Flavobacteriaceae</taxon>
        <taxon>Nonlabens</taxon>
    </lineage>
</organism>
<dbReference type="EMBL" id="BBML01000001">
    <property type="protein sequence ID" value="GAK95639.1"/>
    <property type="molecule type" value="Genomic_DNA"/>
</dbReference>
<name>A0A090PXR2_9FLAO</name>
<dbReference type="SUPFAM" id="SSF54197">
    <property type="entry name" value="HIT-like"/>
    <property type="match status" value="1"/>
</dbReference>
<comment type="caution">
    <text evidence="1">The sequence shown here is derived from an EMBL/GenBank/DDBJ whole genome shotgun (WGS) entry which is preliminary data.</text>
</comment>
<dbReference type="AlphaFoldDB" id="A0A090PXR2"/>
<gene>
    <name evidence="1" type="ORF">JCM19294_2421</name>
</gene>
<dbReference type="Gene3D" id="3.30.428.10">
    <property type="entry name" value="HIT-like"/>
    <property type="match status" value="1"/>
</dbReference>
<dbReference type="InterPro" id="IPR011146">
    <property type="entry name" value="HIT-like"/>
</dbReference>
<dbReference type="Proteomes" id="UP000029221">
    <property type="component" value="Unassembled WGS sequence"/>
</dbReference>
<dbReference type="InterPro" id="IPR036265">
    <property type="entry name" value="HIT-like_sf"/>
</dbReference>
<sequence length="132" mass="15141">MSIFSKIITGEIPCHKVAENENFLAFLDINPNAPGHTLCIPKKEVNKLFDLEKQEYDDLMSFSREVALILRQEITCERIGMSVIGLEVPHVHVHLIPIRTMDDMRFSSKVSMSQDEMSELATRLSKRYFNGN</sequence>